<keyword evidence="6" id="KW-1133">Transmembrane helix</keyword>
<comment type="subcellular location">
    <subcellularLocation>
        <location evidence="1">Secreted</location>
    </subcellularLocation>
</comment>
<keyword evidence="6" id="KW-0472">Membrane</keyword>
<evidence type="ECO:0000256" key="2">
    <source>
        <dbReference type="ARBA" id="ARBA00022525"/>
    </source>
</evidence>
<feature type="region of interest" description="Disordered" evidence="5">
    <location>
        <begin position="225"/>
        <end position="244"/>
    </location>
</feature>
<evidence type="ECO:0000313" key="8">
    <source>
        <dbReference type="EMBL" id="KAG7531747.1"/>
    </source>
</evidence>
<dbReference type="AlphaFoldDB" id="A0A8K0JKS8"/>
<comment type="caution">
    <text evidence="8">The sequence shown here is derived from an EMBL/GenBank/DDBJ whole genome shotgun (WGS) entry which is preliminary data.</text>
</comment>
<evidence type="ECO:0000313" key="9">
    <source>
        <dbReference type="Proteomes" id="UP000812966"/>
    </source>
</evidence>
<accession>A0A8K0JKS8</accession>
<protein>
    <recommendedName>
        <fullName evidence="7">CFEM domain-containing protein</fullName>
    </recommendedName>
</protein>
<feature type="region of interest" description="Disordered" evidence="5">
    <location>
        <begin position="253"/>
        <end position="272"/>
    </location>
</feature>
<proteinExistence type="predicted"/>
<evidence type="ECO:0000259" key="7">
    <source>
        <dbReference type="PROSITE" id="PS52012"/>
    </source>
</evidence>
<dbReference type="GO" id="GO:0005576">
    <property type="term" value="C:extracellular region"/>
    <property type="evidence" value="ECO:0007669"/>
    <property type="project" value="UniProtKB-SubCell"/>
</dbReference>
<evidence type="ECO:0000256" key="5">
    <source>
        <dbReference type="SAM" id="MobiDB-lite"/>
    </source>
</evidence>
<feature type="domain" description="CFEM" evidence="7">
    <location>
        <begin position="1"/>
        <end position="110"/>
    </location>
</feature>
<feature type="region of interest" description="Disordered" evidence="5">
    <location>
        <begin position="308"/>
        <end position="368"/>
    </location>
</feature>
<keyword evidence="9" id="KW-1185">Reference proteome</keyword>
<dbReference type="Pfam" id="PF05730">
    <property type="entry name" value="CFEM"/>
    <property type="match status" value="1"/>
</dbReference>
<gene>
    <name evidence="8" type="ORF">FFLO_04116</name>
</gene>
<organism evidence="8 9">
    <name type="scientific">Filobasidium floriforme</name>
    <dbReference type="NCBI Taxonomy" id="5210"/>
    <lineage>
        <taxon>Eukaryota</taxon>
        <taxon>Fungi</taxon>
        <taxon>Dikarya</taxon>
        <taxon>Basidiomycota</taxon>
        <taxon>Agaricomycotina</taxon>
        <taxon>Tremellomycetes</taxon>
        <taxon>Filobasidiales</taxon>
        <taxon>Filobasidiaceae</taxon>
        <taxon>Filobasidium</taxon>
    </lineage>
</organism>
<evidence type="ECO:0000256" key="6">
    <source>
        <dbReference type="SAM" id="Phobius"/>
    </source>
</evidence>
<dbReference type="PROSITE" id="PS52012">
    <property type="entry name" value="CFEM"/>
    <property type="match status" value="1"/>
</dbReference>
<dbReference type="Proteomes" id="UP000812966">
    <property type="component" value="Unassembled WGS sequence"/>
</dbReference>
<sequence>MAPATQSDYYSFPTLVSRQSSEAPTCARYCIISGNTTECPGGAQDLVCLCQSQVFLSSVTDCVTATCEGDTLQQAVDYAAYTCSLYGIDIPATTIGSPAATTSIAAPVNTAPIAPIIDKTQVTSKIDIIMGSVCAVFLAIAFAVGFYGCFKRNKINKEEASRTNWTQTGSVTSPTFNPAKSYNAFDIPANFDPTRSFGGTAAHQTQSVGRVAIPGLGMRDLTHLDPRDVRMPNEPPRSAFGRSVNFADKDADLFRDDDDADEDMVDGADRSRTHLPRLSNRDALLEDDDEITGLDSDRVRPSTFVSNRLQPAESLHTLGESEKDDQSPTYSDTRFVVNTLEKGDGRRVSVSTTGSDEKQEADIWGRAK</sequence>
<evidence type="ECO:0000256" key="4">
    <source>
        <dbReference type="ARBA" id="ARBA00023157"/>
    </source>
</evidence>
<evidence type="ECO:0000256" key="1">
    <source>
        <dbReference type="ARBA" id="ARBA00004613"/>
    </source>
</evidence>
<feature type="transmembrane region" description="Helical" evidence="6">
    <location>
        <begin position="128"/>
        <end position="150"/>
    </location>
</feature>
<dbReference type="InterPro" id="IPR008427">
    <property type="entry name" value="Extracellular_membr_CFEM_dom"/>
</dbReference>
<keyword evidence="4" id="KW-1015">Disulfide bond</keyword>
<keyword evidence="3" id="KW-0732">Signal</keyword>
<feature type="compositionally biased region" description="Acidic residues" evidence="5">
    <location>
        <begin position="255"/>
        <end position="266"/>
    </location>
</feature>
<dbReference type="EMBL" id="JABELV010000083">
    <property type="protein sequence ID" value="KAG7531747.1"/>
    <property type="molecule type" value="Genomic_DNA"/>
</dbReference>
<keyword evidence="6" id="KW-0812">Transmembrane</keyword>
<reference evidence="8" key="1">
    <citation type="submission" date="2020-04" db="EMBL/GenBank/DDBJ databases">
        <title>Analysis of mating type loci in Filobasidium floriforme.</title>
        <authorList>
            <person name="Nowrousian M."/>
        </authorList>
    </citation>
    <scope>NUCLEOTIDE SEQUENCE</scope>
    <source>
        <strain evidence="8">CBS 6242</strain>
    </source>
</reference>
<name>A0A8K0JKS8_9TREE</name>
<keyword evidence="2" id="KW-0964">Secreted</keyword>
<dbReference type="OrthoDB" id="3065412at2759"/>
<evidence type="ECO:0000256" key="3">
    <source>
        <dbReference type="ARBA" id="ARBA00022729"/>
    </source>
</evidence>
<feature type="compositionally biased region" description="Basic and acidic residues" evidence="5">
    <location>
        <begin position="355"/>
        <end position="368"/>
    </location>
</feature>